<sequence length="157" mass="17951">MPIKDLQTIFRKSNRTVAILHLINLVINVLVLFGFIVLVYGIRSGFYQASNLPQADISQVEELLQSVTRDVQFNHCINIIFNIAIMSLAFRNQARFNQKGKLSELPYLLGYSLFFINIFADLIATGFTLNMALQLFYLPFYINSRNSARLLNALNQV</sequence>
<dbReference type="RefSeq" id="WP_003001193.1">
    <property type="nucleotide sequence ID" value="NZ_UHFA01000002.1"/>
</dbReference>
<dbReference type="EMBL" id="UHFA01000002">
    <property type="protein sequence ID" value="SUN35716.1"/>
    <property type="molecule type" value="Genomic_DNA"/>
</dbReference>
<protein>
    <submittedName>
        <fullName evidence="2">Membrane protein</fullName>
    </submittedName>
</protein>
<name>A0A380JFB5_STRDO</name>
<reference evidence="2 3" key="1">
    <citation type="submission" date="2018-06" db="EMBL/GenBank/DDBJ databases">
        <authorList>
            <consortium name="Pathogen Informatics"/>
            <person name="Doyle S."/>
        </authorList>
    </citation>
    <scope>NUCLEOTIDE SEQUENCE [LARGE SCALE GENOMIC DNA]</scope>
    <source>
        <strain evidence="3">NCTC 11391</strain>
    </source>
</reference>
<feature type="transmembrane region" description="Helical" evidence="1">
    <location>
        <begin position="72"/>
        <end position="90"/>
    </location>
</feature>
<organism evidence="2 3">
    <name type="scientific">Streptococcus downei MFe28</name>
    <dbReference type="NCBI Taxonomy" id="764290"/>
    <lineage>
        <taxon>Bacteria</taxon>
        <taxon>Bacillati</taxon>
        <taxon>Bacillota</taxon>
        <taxon>Bacilli</taxon>
        <taxon>Lactobacillales</taxon>
        <taxon>Streptococcaceae</taxon>
        <taxon>Streptococcus</taxon>
    </lineage>
</organism>
<proteinExistence type="predicted"/>
<evidence type="ECO:0000313" key="2">
    <source>
        <dbReference type="EMBL" id="SUN35716.1"/>
    </source>
</evidence>
<feature type="transmembrane region" description="Helical" evidence="1">
    <location>
        <begin position="111"/>
        <end position="137"/>
    </location>
</feature>
<evidence type="ECO:0000256" key="1">
    <source>
        <dbReference type="SAM" id="Phobius"/>
    </source>
</evidence>
<keyword evidence="1" id="KW-0472">Membrane</keyword>
<dbReference type="AlphaFoldDB" id="A0A380JFB5"/>
<gene>
    <name evidence="2" type="ORF">NCTC11391_00754</name>
</gene>
<keyword evidence="1" id="KW-1133">Transmembrane helix</keyword>
<keyword evidence="3" id="KW-1185">Reference proteome</keyword>
<accession>A0A380JFB5</accession>
<keyword evidence="1" id="KW-0812">Transmembrane</keyword>
<feature type="transmembrane region" description="Helical" evidence="1">
    <location>
        <begin position="21"/>
        <end position="42"/>
    </location>
</feature>
<dbReference type="OrthoDB" id="2236988at2"/>
<dbReference type="Proteomes" id="UP000254082">
    <property type="component" value="Unassembled WGS sequence"/>
</dbReference>
<evidence type="ECO:0000313" key="3">
    <source>
        <dbReference type="Proteomes" id="UP000254082"/>
    </source>
</evidence>